<dbReference type="EMBL" id="JAUMVS010000324">
    <property type="protein sequence ID" value="MDO4842821.1"/>
    <property type="molecule type" value="Genomic_DNA"/>
</dbReference>
<comment type="caution">
    <text evidence="1">The sequence shown here is derived from an EMBL/GenBank/DDBJ whole genome shotgun (WGS) entry which is preliminary data.</text>
</comment>
<keyword evidence="2" id="KW-1185">Reference proteome</keyword>
<proteinExistence type="predicted"/>
<dbReference type="AlphaFoldDB" id="A0AA43RL55"/>
<accession>A0AA43RL55</accession>
<dbReference type="Proteomes" id="UP001168575">
    <property type="component" value="Unassembled WGS sequence"/>
</dbReference>
<evidence type="ECO:0000313" key="1">
    <source>
        <dbReference type="EMBL" id="MDO4842821.1"/>
    </source>
</evidence>
<name>A0AA43RL55_9ACTN</name>
<gene>
    <name evidence="1" type="ORF">Q3982_09120</name>
</gene>
<sequence>MLKHIQSFASYIDFLNNHFCDLSVDNRYRIKKIKSFKSAYYKLRRLNTDPIRPILFSLYAINAGRPAIDPVIFIRSFVLMKLLKYVSIDAWCTDLKHDQLLQFLVGTFDPPSVASHHDFINRIMNDNPSLKSLFPKGRFSKKNHAIMKKNEKWENYTDEDTHSLYLKYKNGAEFDRYRDTYTIERIFNLLAVQPSFQKGIIAKDSMNISGDGTCLHIHASPYGNKVEDAPIADINYRYSAPDANWGWDSDLEQWYFGFTIYNLTYHNKILKIDLPLYLTLGYASDHDALTSFTATARLLDIAPNLKPNFMCFDSAMDAAYFHQFLREKDIIPIIDWNKRNNPKFNPYAKYEGLNENGIPVCSQGHVMVRDGYDNSKKATKYRCPFITGKIDSCPLFGKCTKSNYGRVVKVYDKTNYKLFGPVPYHSDKWKEMYKNRTSTERINNRILNDYGLHKMHIRNRSKNVFFTLIIGICIHLDAWDKLEKSTE</sequence>
<organism evidence="1 2">
    <name type="scientific">Phoenicibacter congonensis</name>
    <dbReference type="NCBI Taxonomy" id="1944646"/>
    <lineage>
        <taxon>Bacteria</taxon>
        <taxon>Bacillati</taxon>
        <taxon>Actinomycetota</taxon>
        <taxon>Coriobacteriia</taxon>
        <taxon>Eggerthellales</taxon>
        <taxon>Eggerthellaceae</taxon>
        <taxon>Phoenicibacter</taxon>
    </lineage>
</organism>
<evidence type="ECO:0000313" key="2">
    <source>
        <dbReference type="Proteomes" id="UP001168575"/>
    </source>
</evidence>
<protein>
    <submittedName>
        <fullName evidence="1">Transposase</fullName>
    </submittedName>
</protein>
<reference evidence="1" key="1">
    <citation type="submission" date="2023-07" db="EMBL/GenBank/DDBJ databases">
        <title>Between Cages and Wild: Unraveling the Impact of Captivity on Animal Microbiomes and Antimicrobial Resistance.</title>
        <authorList>
            <person name="Schmartz G.P."/>
            <person name="Rehner J."/>
            <person name="Schuff M.J."/>
            <person name="Becker S.L."/>
            <person name="Kravczyk M."/>
            <person name="Gurevich A."/>
            <person name="Francke R."/>
            <person name="Mueller R."/>
            <person name="Keller V."/>
            <person name="Keller A."/>
        </authorList>
    </citation>
    <scope>NUCLEOTIDE SEQUENCE</scope>
    <source>
        <strain evidence="1">S12M_St_49</strain>
    </source>
</reference>